<dbReference type="GO" id="GO:1990817">
    <property type="term" value="F:poly(A) RNA polymerase activity"/>
    <property type="evidence" value="ECO:0007669"/>
    <property type="project" value="TreeGrafter"/>
</dbReference>
<feature type="compositionally biased region" description="Low complexity" evidence="4">
    <location>
        <begin position="52"/>
        <end position="66"/>
    </location>
</feature>
<feature type="region of interest" description="Disordered" evidence="4">
    <location>
        <begin position="141"/>
        <end position="178"/>
    </location>
</feature>
<dbReference type="GO" id="GO:0005634">
    <property type="term" value="C:nucleus"/>
    <property type="evidence" value="ECO:0007669"/>
    <property type="project" value="TreeGrafter"/>
</dbReference>
<feature type="non-terminal residue" evidence="6">
    <location>
        <position position="283"/>
    </location>
</feature>
<organism evidence="6 7">
    <name type="scientific">Acaulospora morrowiae</name>
    <dbReference type="NCBI Taxonomy" id="94023"/>
    <lineage>
        <taxon>Eukaryota</taxon>
        <taxon>Fungi</taxon>
        <taxon>Fungi incertae sedis</taxon>
        <taxon>Mucoromycota</taxon>
        <taxon>Glomeromycotina</taxon>
        <taxon>Glomeromycetes</taxon>
        <taxon>Diversisporales</taxon>
        <taxon>Acaulosporaceae</taxon>
        <taxon>Acaulospora</taxon>
    </lineage>
</organism>
<dbReference type="Gene3D" id="3.30.70.590">
    <property type="entry name" value="Poly(A) polymerase predicted RNA binding domain"/>
    <property type="match status" value="1"/>
</dbReference>
<feature type="compositionally biased region" description="Polar residues" evidence="4">
    <location>
        <begin position="159"/>
        <end position="171"/>
    </location>
</feature>
<dbReference type="SUPFAM" id="SSF55003">
    <property type="entry name" value="PAP/Archaeal CCA-adding enzyme, C-terminal domain"/>
    <property type="match status" value="1"/>
</dbReference>
<dbReference type="Proteomes" id="UP000789342">
    <property type="component" value="Unassembled WGS sequence"/>
</dbReference>
<evidence type="ECO:0000256" key="4">
    <source>
        <dbReference type="SAM" id="MobiDB-lite"/>
    </source>
</evidence>
<feature type="non-terminal residue" evidence="6">
    <location>
        <position position="1"/>
    </location>
</feature>
<evidence type="ECO:0000259" key="5">
    <source>
        <dbReference type="Pfam" id="PF04926"/>
    </source>
</evidence>
<dbReference type="EMBL" id="CAJVPV010031625">
    <property type="protein sequence ID" value="CAG8743235.1"/>
    <property type="molecule type" value="Genomic_DNA"/>
</dbReference>
<feature type="compositionally biased region" description="Polar residues" evidence="4">
    <location>
        <begin position="239"/>
        <end position="283"/>
    </location>
</feature>
<accession>A0A9N9INI5</accession>
<dbReference type="PANTHER" id="PTHR10682:SF10">
    <property type="entry name" value="POLYNUCLEOTIDE ADENYLYLTRANSFERASE"/>
    <property type="match status" value="1"/>
</dbReference>
<comment type="caution">
    <text evidence="6">The sequence shown here is derived from an EMBL/GenBank/DDBJ whole genome shotgun (WGS) entry which is preliminary data.</text>
</comment>
<reference evidence="6" key="1">
    <citation type="submission" date="2021-06" db="EMBL/GenBank/DDBJ databases">
        <authorList>
            <person name="Kallberg Y."/>
            <person name="Tangrot J."/>
            <person name="Rosling A."/>
        </authorList>
    </citation>
    <scope>NUCLEOTIDE SEQUENCE</scope>
    <source>
        <strain evidence="6">CL551</strain>
    </source>
</reference>
<keyword evidence="2" id="KW-0547">Nucleotide-binding</keyword>
<sequence>SGMVESRIRHLISKLENVENLSLAHPFVKGFDKVYNSAPEQEANDISHGIFDSKSSSDKSSSSESSQNGTEKNIGQTLYTTTFYVGLLINPREAGSTSPRQLNISWPTQEFMKLVRSWDKFDEKTMDITIKYVKSADLPPEVFEEGEPRPTKLKRSKPSSKTEQHTTTSEQPSKKHRTFGDTLMHETAANTTSEQPSEKRTFDDNMMHETGAINTAFGGQLRRHVEFDDKMVREKTDKITSISESNRNIKPTTRTSTSCDIPSSSLNARDTRISQSMESAPLG</sequence>
<feature type="domain" description="Poly(A) polymerase RNA-binding" evidence="5">
    <location>
        <begin position="1"/>
        <end position="152"/>
    </location>
</feature>
<feature type="region of interest" description="Disordered" evidence="4">
    <location>
        <begin position="238"/>
        <end position="283"/>
    </location>
</feature>
<keyword evidence="3" id="KW-0067">ATP-binding</keyword>
<gene>
    <name evidence="6" type="ORF">AMORRO_LOCUS14860</name>
</gene>
<keyword evidence="1" id="KW-0808">Transferase</keyword>
<dbReference type="OrthoDB" id="412748at2759"/>
<name>A0A9N9INI5_9GLOM</name>
<evidence type="ECO:0000256" key="1">
    <source>
        <dbReference type="ARBA" id="ARBA00022679"/>
    </source>
</evidence>
<proteinExistence type="predicted"/>
<dbReference type="GO" id="GO:0031123">
    <property type="term" value="P:RNA 3'-end processing"/>
    <property type="evidence" value="ECO:0007669"/>
    <property type="project" value="InterPro"/>
</dbReference>
<evidence type="ECO:0000313" key="7">
    <source>
        <dbReference type="Proteomes" id="UP000789342"/>
    </source>
</evidence>
<protein>
    <submittedName>
        <fullName evidence="6">5506_t:CDS:1</fullName>
    </submittedName>
</protein>
<evidence type="ECO:0000256" key="2">
    <source>
        <dbReference type="ARBA" id="ARBA00022741"/>
    </source>
</evidence>
<evidence type="ECO:0000313" key="6">
    <source>
        <dbReference type="EMBL" id="CAG8743235.1"/>
    </source>
</evidence>
<dbReference type="GO" id="GO:0005524">
    <property type="term" value="F:ATP binding"/>
    <property type="evidence" value="ECO:0007669"/>
    <property type="project" value="UniProtKB-KW"/>
</dbReference>
<dbReference type="GO" id="GO:0003723">
    <property type="term" value="F:RNA binding"/>
    <property type="evidence" value="ECO:0007669"/>
    <property type="project" value="InterPro"/>
</dbReference>
<dbReference type="AlphaFoldDB" id="A0A9N9INI5"/>
<evidence type="ECO:0000256" key="3">
    <source>
        <dbReference type="ARBA" id="ARBA00022840"/>
    </source>
</evidence>
<dbReference type="InterPro" id="IPR011068">
    <property type="entry name" value="NuclTrfase_I-like_C"/>
</dbReference>
<dbReference type="Pfam" id="PF04926">
    <property type="entry name" value="PAP_RNA-bind"/>
    <property type="match status" value="1"/>
</dbReference>
<dbReference type="PANTHER" id="PTHR10682">
    <property type="entry name" value="POLY A POLYMERASE"/>
    <property type="match status" value="1"/>
</dbReference>
<dbReference type="InterPro" id="IPR007010">
    <property type="entry name" value="PolA_pol_RNA-bd_dom"/>
</dbReference>
<feature type="region of interest" description="Disordered" evidence="4">
    <location>
        <begin position="48"/>
        <end position="73"/>
    </location>
</feature>
<keyword evidence="7" id="KW-1185">Reference proteome</keyword>